<organism evidence="1 2">
    <name type="scientific">Bacillus safensis</name>
    <dbReference type="NCBI Taxonomy" id="561879"/>
    <lineage>
        <taxon>Bacteria</taxon>
        <taxon>Bacillati</taxon>
        <taxon>Bacillota</taxon>
        <taxon>Bacilli</taxon>
        <taxon>Bacillales</taxon>
        <taxon>Bacillaceae</taxon>
        <taxon>Bacillus</taxon>
    </lineage>
</organism>
<sequence length="179" mass="20598">MFQGLYLQDEMLKDPTYLPIYGSSELSRFDPYHPSNFFHENPQGFTPYLIGKGGSQSLIHAMNFAAHMDELKGKKLVFIVSPQWFVKWGSDENHFAPNYSALQALNLAYNKEIDPTVKKELIKRIMKFKAVKNDMVITELFKAELSGNKFAYGAISPIAKMYYGMLQKERHVLYDWIGA</sequence>
<dbReference type="Pfam" id="PF04914">
    <property type="entry name" value="DltD"/>
    <property type="match status" value="1"/>
</dbReference>
<dbReference type="PANTHER" id="PTHR40039:SF1">
    <property type="entry name" value="PROTEIN DLTD"/>
    <property type="match status" value="1"/>
</dbReference>
<dbReference type="EMBL" id="AP021906">
    <property type="protein sequence ID" value="BBP91310.1"/>
    <property type="molecule type" value="Genomic_DNA"/>
</dbReference>
<evidence type="ECO:0000313" key="1">
    <source>
        <dbReference type="EMBL" id="BBP91310.1"/>
    </source>
</evidence>
<gene>
    <name evidence="1" type="ORF">BsIDN1_49280</name>
</gene>
<dbReference type="InterPro" id="IPR023896">
    <property type="entry name" value="LTA_DltD"/>
</dbReference>
<proteinExistence type="predicted"/>
<dbReference type="PANTHER" id="PTHR40039">
    <property type="entry name" value="PROTEIN DLTD"/>
    <property type="match status" value="1"/>
</dbReference>
<name>A0A5S9MCU3_BACIA</name>
<dbReference type="InterPro" id="IPR006998">
    <property type="entry name" value="DltD"/>
</dbReference>
<dbReference type="AlphaFoldDB" id="A0A5S9MCU3"/>
<evidence type="ECO:0000313" key="2">
    <source>
        <dbReference type="Proteomes" id="UP000464658"/>
    </source>
</evidence>
<dbReference type="NCBIfam" id="TIGR04092">
    <property type="entry name" value="LTA_DltD"/>
    <property type="match status" value="1"/>
</dbReference>
<protein>
    <recommendedName>
        <fullName evidence="3">D-alanyl-lipoteichoic acid biosynthesis protein DltD</fullName>
    </recommendedName>
</protein>
<reference evidence="1 2" key="1">
    <citation type="submission" date="2019-12" db="EMBL/GenBank/DDBJ databases">
        <title>Full genome sequence of a Bacillus safensis strain isolated from commercially available natto in Indonesia.</title>
        <authorList>
            <person name="Yoshida M."/>
            <person name="Uomi M."/>
            <person name="Waturangi D."/>
            <person name="Ekaputri J.J."/>
            <person name="Setiamarga D.H.E."/>
        </authorList>
    </citation>
    <scope>NUCLEOTIDE SEQUENCE [LARGE SCALE GENOMIC DNA]</scope>
    <source>
        <strain evidence="1 2">IDN1</strain>
    </source>
</reference>
<evidence type="ECO:0008006" key="3">
    <source>
        <dbReference type="Google" id="ProtNLM"/>
    </source>
</evidence>
<dbReference type="Proteomes" id="UP000464658">
    <property type="component" value="Chromosome"/>
</dbReference>
<accession>A0A5S9MCU3</accession>